<dbReference type="RefSeq" id="WP_259478534.1">
    <property type="nucleotide sequence ID" value="NZ_BAAAQY010000003.1"/>
</dbReference>
<dbReference type="PANTHER" id="PTHR35936:SF17">
    <property type="entry name" value="ARGININE-BINDING EXTRACELLULAR PROTEIN ARTP"/>
    <property type="match status" value="1"/>
</dbReference>
<feature type="signal peptide" evidence="2">
    <location>
        <begin position="1"/>
        <end position="30"/>
    </location>
</feature>
<keyword evidence="1 2" id="KW-0732">Signal</keyword>
<protein>
    <submittedName>
        <fullName evidence="4">ABC transporter substrate-binding protein</fullName>
    </submittedName>
</protein>
<name>A0ABP5Q789_9MICO</name>
<evidence type="ECO:0000259" key="3">
    <source>
        <dbReference type="SMART" id="SM00062"/>
    </source>
</evidence>
<keyword evidence="5" id="KW-1185">Reference proteome</keyword>
<feature type="domain" description="Solute-binding protein family 3/N-terminal" evidence="3">
    <location>
        <begin position="64"/>
        <end position="295"/>
    </location>
</feature>
<dbReference type="Gene3D" id="3.40.190.10">
    <property type="entry name" value="Periplasmic binding protein-like II"/>
    <property type="match status" value="2"/>
</dbReference>
<feature type="chain" id="PRO_5045355026" evidence="2">
    <location>
        <begin position="31"/>
        <end position="308"/>
    </location>
</feature>
<dbReference type="Proteomes" id="UP001500929">
    <property type="component" value="Unassembled WGS sequence"/>
</dbReference>
<dbReference type="PANTHER" id="PTHR35936">
    <property type="entry name" value="MEMBRANE-BOUND LYTIC MUREIN TRANSGLYCOSYLASE F"/>
    <property type="match status" value="1"/>
</dbReference>
<evidence type="ECO:0000313" key="4">
    <source>
        <dbReference type="EMBL" id="GAA2227868.1"/>
    </source>
</evidence>
<dbReference type="EMBL" id="BAAAQY010000003">
    <property type="protein sequence ID" value="GAA2227868.1"/>
    <property type="molecule type" value="Genomic_DNA"/>
</dbReference>
<organism evidence="4 5">
    <name type="scientific">Herbiconiux moechotypicola</name>
    <dbReference type="NCBI Taxonomy" id="637393"/>
    <lineage>
        <taxon>Bacteria</taxon>
        <taxon>Bacillati</taxon>
        <taxon>Actinomycetota</taxon>
        <taxon>Actinomycetes</taxon>
        <taxon>Micrococcales</taxon>
        <taxon>Microbacteriaceae</taxon>
        <taxon>Herbiconiux</taxon>
    </lineage>
</organism>
<evidence type="ECO:0000313" key="5">
    <source>
        <dbReference type="Proteomes" id="UP001500929"/>
    </source>
</evidence>
<dbReference type="SUPFAM" id="SSF53850">
    <property type="entry name" value="Periplasmic binding protein-like II"/>
    <property type="match status" value="1"/>
</dbReference>
<evidence type="ECO:0000256" key="1">
    <source>
        <dbReference type="ARBA" id="ARBA00022729"/>
    </source>
</evidence>
<gene>
    <name evidence="4" type="ORF">GCM10009851_10200</name>
</gene>
<accession>A0ABP5Q789</accession>
<dbReference type="Pfam" id="PF00497">
    <property type="entry name" value="SBP_bac_3"/>
    <property type="match status" value="1"/>
</dbReference>
<dbReference type="SMART" id="SM00062">
    <property type="entry name" value="PBPb"/>
    <property type="match status" value="1"/>
</dbReference>
<comment type="caution">
    <text evidence="4">The sequence shown here is derived from an EMBL/GenBank/DDBJ whole genome shotgun (WGS) entry which is preliminary data.</text>
</comment>
<sequence length="308" mass="32723">MPTSHITRAGRSRRLLAPLALTAVTAIALAGCASGSSAETTATPDAELSELAAQLPQSILDKGKIDDLVQTPAAPFEFVDESTGELTGIDIDLTNRISEVIGFPIEITQVSDFANLIPGVQSGRADMVMSGTLDKLERQDVVDIVDYFTTGTVFMKLASNSDINGYEDLCGQTVVTASGTDYPSQTQAISEEYCGDPNSIQILTTSSGFGDYVNQLELGRAVALVNGSDFSAYEAAENYPDELEVVGDPVINPGVYGVLVNKDLPELRDVIQQALTIMIEDGSYQEILEKWGQGAAAVDEITINSATQ</sequence>
<evidence type="ECO:0000256" key="2">
    <source>
        <dbReference type="SAM" id="SignalP"/>
    </source>
</evidence>
<dbReference type="InterPro" id="IPR001638">
    <property type="entry name" value="Solute-binding_3/MltF_N"/>
</dbReference>
<reference evidence="5" key="1">
    <citation type="journal article" date="2019" name="Int. J. Syst. Evol. Microbiol.">
        <title>The Global Catalogue of Microorganisms (GCM) 10K type strain sequencing project: providing services to taxonomists for standard genome sequencing and annotation.</title>
        <authorList>
            <consortium name="The Broad Institute Genomics Platform"/>
            <consortium name="The Broad Institute Genome Sequencing Center for Infectious Disease"/>
            <person name="Wu L."/>
            <person name="Ma J."/>
        </authorList>
    </citation>
    <scope>NUCLEOTIDE SEQUENCE [LARGE SCALE GENOMIC DNA]</scope>
    <source>
        <strain evidence="5">JCM 16117</strain>
    </source>
</reference>
<proteinExistence type="predicted"/>